<dbReference type="Proteomes" id="UP000559404">
    <property type="component" value="Unassembled WGS sequence"/>
</dbReference>
<dbReference type="AlphaFoldDB" id="A0A838XL81"/>
<accession>A0A838XL81</accession>
<dbReference type="RefSeq" id="WP_181759454.1">
    <property type="nucleotide sequence ID" value="NZ_BMCR01000002.1"/>
</dbReference>
<gene>
    <name evidence="2" type="ORF">H1W37_06365</name>
</gene>
<proteinExistence type="predicted"/>
<organism evidence="2 3">
    <name type="scientific">Stappia taiwanensis</name>
    <dbReference type="NCBI Taxonomy" id="992267"/>
    <lineage>
        <taxon>Bacteria</taxon>
        <taxon>Pseudomonadati</taxon>
        <taxon>Pseudomonadota</taxon>
        <taxon>Alphaproteobacteria</taxon>
        <taxon>Hyphomicrobiales</taxon>
        <taxon>Stappiaceae</taxon>
        <taxon>Stappia</taxon>
    </lineage>
</organism>
<comment type="caution">
    <text evidence="2">The sequence shown here is derived from an EMBL/GenBank/DDBJ whole genome shotgun (WGS) entry which is preliminary data.</text>
</comment>
<feature type="region of interest" description="Disordered" evidence="1">
    <location>
        <begin position="84"/>
        <end position="106"/>
    </location>
</feature>
<dbReference type="EMBL" id="JACEON010000004">
    <property type="protein sequence ID" value="MBA4611265.1"/>
    <property type="molecule type" value="Genomic_DNA"/>
</dbReference>
<sequence length="210" mass="22490">MGCGLGLCLNFGLTLDRRGTGRQPTLTARLGSACSLCGSRSEGLVAIGQRASTARTASSNSPAPGDSGLALRHALMRLRGSERRFGGRGLPRAQTMDDGATGPNIRMRGHHALASRSRRRFALRPSCVRCKQGAREPGRRCLCLGLGLGLARAVRRIGRQDHALARTRAIALNLGRGSARHHLSGKQPWNLCGSSSGLRLRDRRAAQKLR</sequence>
<evidence type="ECO:0000313" key="2">
    <source>
        <dbReference type="EMBL" id="MBA4611265.1"/>
    </source>
</evidence>
<protein>
    <submittedName>
        <fullName evidence="2">Uncharacterized protein</fullName>
    </submittedName>
</protein>
<reference evidence="2 3" key="2">
    <citation type="submission" date="2020-08" db="EMBL/GenBank/DDBJ databases">
        <title>Stappia taiwanensis sp. nov., isolated from a coastal thermal spring.</title>
        <authorList>
            <person name="Kampfer P."/>
        </authorList>
    </citation>
    <scope>NUCLEOTIDE SEQUENCE [LARGE SCALE GENOMIC DNA]</scope>
    <source>
        <strain evidence="2 3">DSM 23284</strain>
    </source>
</reference>
<keyword evidence="3" id="KW-1185">Reference proteome</keyword>
<evidence type="ECO:0000256" key="1">
    <source>
        <dbReference type="SAM" id="MobiDB-lite"/>
    </source>
</evidence>
<evidence type="ECO:0000313" key="3">
    <source>
        <dbReference type="Proteomes" id="UP000559404"/>
    </source>
</evidence>
<reference evidence="2 3" key="1">
    <citation type="submission" date="2020-07" db="EMBL/GenBank/DDBJ databases">
        <authorList>
            <person name="Li M."/>
        </authorList>
    </citation>
    <scope>NUCLEOTIDE SEQUENCE [LARGE SCALE GENOMIC DNA]</scope>
    <source>
        <strain evidence="2 3">DSM 23284</strain>
    </source>
</reference>
<name>A0A838XL81_9HYPH</name>